<dbReference type="AlphaFoldDB" id="A0A218XG99"/>
<name>A0A218XG99_PUNGR</name>
<protein>
    <submittedName>
        <fullName evidence="1">Uncharacterized protein</fullName>
    </submittedName>
</protein>
<sequence>MRYTFDSKMVATVRATFHSRDKIALFPSQLIALSSSSAAQPCRWLPSRFREISILRMLS</sequence>
<evidence type="ECO:0000313" key="2">
    <source>
        <dbReference type="Proteomes" id="UP000197138"/>
    </source>
</evidence>
<dbReference type="Proteomes" id="UP000197138">
    <property type="component" value="Unassembled WGS sequence"/>
</dbReference>
<reference evidence="2" key="1">
    <citation type="journal article" date="2017" name="Plant J.">
        <title>The pomegranate (Punica granatum L.) genome and the genomics of punicalagin biosynthesis.</title>
        <authorList>
            <person name="Qin G."/>
            <person name="Xu C."/>
            <person name="Ming R."/>
            <person name="Tang H."/>
            <person name="Guyot R."/>
            <person name="Kramer E.M."/>
            <person name="Hu Y."/>
            <person name="Yi X."/>
            <person name="Qi Y."/>
            <person name="Xu X."/>
            <person name="Gao Z."/>
            <person name="Pan H."/>
            <person name="Jian J."/>
            <person name="Tian Y."/>
            <person name="Yue Z."/>
            <person name="Xu Y."/>
        </authorList>
    </citation>
    <scope>NUCLEOTIDE SEQUENCE [LARGE SCALE GENOMIC DNA]</scope>
    <source>
        <strain evidence="2">cv. Dabenzi</strain>
    </source>
</reference>
<gene>
    <name evidence="1" type="ORF">CDL15_Pgr012843</name>
</gene>
<dbReference type="EMBL" id="MTKT01001932">
    <property type="protein sequence ID" value="OWM83362.1"/>
    <property type="molecule type" value="Genomic_DNA"/>
</dbReference>
<accession>A0A218XG99</accession>
<comment type="caution">
    <text evidence="1">The sequence shown here is derived from an EMBL/GenBank/DDBJ whole genome shotgun (WGS) entry which is preliminary data.</text>
</comment>
<organism evidence="1 2">
    <name type="scientific">Punica granatum</name>
    <name type="common">Pomegranate</name>
    <dbReference type="NCBI Taxonomy" id="22663"/>
    <lineage>
        <taxon>Eukaryota</taxon>
        <taxon>Viridiplantae</taxon>
        <taxon>Streptophyta</taxon>
        <taxon>Embryophyta</taxon>
        <taxon>Tracheophyta</taxon>
        <taxon>Spermatophyta</taxon>
        <taxon>Magnoliopsida</taxon>
        <taxon>eudicotyledons</taxon>
        <taxon>Gunneridae</taxon>
        <taxon>Pentapetalae</taxon>
        <taxon>rosids</taxon>
        <taxon>malvids</taxon>
        <taxon>Myrtales</taxon>
        <taxon>Lythraceae</taxon>
        <taxon>Punica</taxon>
    </lineage>
</organism>
<proteinExistence type="predicted"/>
<evidence type="ECO:0000313" key="1">
    <source>
        <dbReference type="EMBL" id="OWM83362.1"/>
    </source>
</evidence>